<comment type="similarity">
    <text evidence="2">Belongs to the Antp homeobox family.</text>
</comment>
<evidence type="ECO:0000256" key="9">
    <source>
        <dbReference type="SAM" id="MobiDB-lite"/>
    </source>
</evidence>
<dbReference type="GO" id="GO:0000978">
    <property type="term" value="F:RNA polymerase II cis-regulatory region sequence-specific DNA binding"/>
    <property type="evidence" value="ECO:0007669"/>
    <property type="project" value="TreeGrafter"/>
</dbReference>
<organism evidence="11 12">
    <name type="scientific">Heterotrigona itama</name>
    <dbReference type="NCBI Taxonomy" id="395501"/>
    <lineage>
        <taxon>Eukaryota</taxon>
        <taxon>Metazoa</taxon>
        <taxon>Ecdysozoa</taxon>
        <taxon>Arthropoda</taxon>
        <taxon>Hexapoda</taxon>
        <taxon>Insecta</taxon>
        <taxon>Pterygota</taxon>
        <taxon>Neoptera</taxon>
        <taxon>Endopterygota</taxon>
        <taxon>Hymenoptera</taxon>
        <taxon>Apocrita</taxon>
        <taxon>Aculeata</taxon>
        <taxon>Apoidea</taxon>
        <taxon>Anthophila</taxon>
        <taxon>Apidae</taxon>
        <taxon>Heterotrigona</taxon>
    </lineage>
</organism>
<comment type="caution">
    <text evidence="11">The sequence shown here is derived from an EMBL/GenBank/DDBJ whole genome shotgun (WGS) entry which is preliminary data.</text>
</comment>
<dbReference type="InterPro" id="IPR022132">
    <property type="entry name" value="Abdominal-A"/>
</dbReference>
<gene>
    <name evidence="11" type="ORF">MHI_LOCUS688074</name>
</gene>
<dbReference type="PANTHER" id="PTHR45659">
    <property type="entry name" value="HOMEOBOX PROTEIN HOX"/>
    <property type="match status" value="1"/>
</dbReference>
<feature type="non-terminal residue" evidence="11">
    <location>
        <position position="1"/>
    </location>
</feature>
<dbReference type="PANTHER" id="PTHR45659:SF4">
    <property type="entry name" value="HOMEOBOX PROTEIN ABDOMINAL-A"/>
    <property type="match status" value="1"/>
</dbReference>
<feature type="region of interest" description="Disordered" evidence="9">
    <location>
        <begin position="75"/>
        <end position="155"/>
    </location>
</feature>
<dbReference type="Pfam" id="PF12407">
    <property type="entry name" value="Abdominal-A"/>
    <property type="match status" value="1"/>
</dbReference>
<feature type="compositionally biased region" description="Low complexity" evidence="9">
    <location>
        <begin position="95"/>
        <end position="112"/>
    </location>
</feature>
<reference evidence="11" key="1">
    <citation type="submission" date="2020-07" db="EMBL/GenBank/DDBJ databases">
        <authorList>
            <person name="Nazaruddin N."/>
        </authorList>
    </citation>
    <scope>NUCLEOTIDE SEQUENCE</scope>
</reference>
<keyword evidence="5 7" id="KW-0371">Homeobox</keyword>
<dbReference type="CDD" id="cd00086">
    <property type="entry name" value="homeodomain"/>
    <property type="match status" value="1"/>
</dbReference>
<evidence type="ECO:0000256" key="8">
    <source>
        <dbReference type="RuleBase" id="RU000682"/>
    </source>
</evidence>
<evidence type="ECO:0000256" key="7">
    <source>
        <dbReference type="PROSITE-ProRule" id="PRU00108"/>
    </source>
</evidence>
<feature type="DNA-binding region" description="Homeobox" evidence="7">
    <location>
        <begin position="6"/>
        <end position="65"/>
    </location>
</feature>
<dbReference type="Gene3D" id="1.10.10.60">
    <property type="entry name" value="Homeodomain-like"/>
    <property type="match status" value="1"/>
</dbReference>
<dbReference type="PROSITE" id="PS00027">
    <property type="entry name" value="HOMEOBOX_1"/>
    <property type="match status" value="1"/>
</dbReference>
<dbReference type="Pfam" id="PF00046">
    <property type="entry name" value="Homeodomain"/>
    <property type="match status" value="1"/>
</dbReference>
<dbReference type="InterPro" id="IPR017970">
    <property type="entry name" value="Homeobox_CS"/>
</dbReference>
<evidence type="ECO:0000313" key="12">
    <source>
        <dbReference type="Proteomes" id="UP000752696"/>
    </source>
</evidence>
<dbReference type="FunFam" id="1.10.10.60:FF:000193">
    <property type="entry name" value="Ultrabithorax, isoform C"/>
    <property type="match status" value="1"/>
</dbReference>
<dbReference type="Proteomes" id="UP000752696">
    <property type="component" value="Unassembled WGS sequence"/>
</dbReference>
<evidence type="ECO:0000256" key="4">
    <source>
        <dbReference type="ARBA" id="ARBA00023125"/>
    </source>
</evidence>
<feature type="non-terminal residue" evidence="11">
    <location>
        <position position="195"/>
    </location>
</feature>
<evidence type="ECO:0000256" key="1">
    <source>
        <dbReference type="ARBA" id="ARBA00004123"/>
    </source>
</evidence>
<evidence type="ECO:0000256" key="3">
    <source>
        <dbReference type="ARBA" id="ARBA00022473"/>
    </source>
</evidence>
<dbReference type="GO" id="GO:0000122">
    <property type="term" value="P:negative regulation of transcription by RNA polymerase II"/>
    <property type="evidence" value="ECO:0007669"/>
    <property type="project" value="TreeGrafter"/>
</dbReference>
<comment type="subcellular location">
    <subcellularLocation>
        <location evidence="1 7 8">Nucleus</location>
    </subcellularLocation>
</comment>
<evidence type="ECO:0000256" key="6">
    <source>
        <dbReference type="ARBA" id="ARBA00023242"/>
    </source>
</evidence>
<dbReference type="AlphaFoldDB" id="A0A6V7HAA3"/>
<dbReference type="InterPro" id="IPR001356">
    <property type="entry name" value="HD"/>
</dbReference>
<evidence type="ECO:0000256" key="2">
    <source>
        <dbReference type="ARBA" id="ARBA00009107"/>
    </source>
</evidence>
<feature type="region of interest" description="Disordered" evidence="9">
    <location>
        <begin position="172"/>
        <end position="195"/>
    </location>
</feature>
<feature type="domain" description="Homeobox" evidence="10">
    <location>
        <begin position="4"/>
        <end position="64"/>
    </location>
</feature>
<evidence type="ECO:0000259" key="10">
    <source>
        <dbReference type="PROSITE" id="PS50071"/>
    </source>
</evidence>
<dbReference type="GO" id="GO:0000981">
    <property type="term" value="F:DNA-binding transcription factor activity, RNA polymerase II-specific"/>
    <property type="evidence" value="ECO:0007669"/>
    <property type="project" value="InterPro"/>
</dbReference>
<name>A0A6V7HAA3_9HYME</name>
<proteinExistence type="inferred from homology"/>
<keyword evidence="4 7" id="KW-0238">DNA-binding</keyword>
<dbReference type="PROSITE" id="PS50071">
    <property type="entry name" value="HOMEOBOX_2"/>
    <property type="match status" value="1"/>
</dbReference>
<evidence type="ECO:0000256" key="5">
    <source>
        <dbReference type="ARBA" id="ARBA00023155"/>
    </source>
</evidence>
<keyword evidence="3" id="KW-0217">Developmental protein</keyword>
<protein>
    <recommendedName>
        <fullName evidence="10">Homeobox domain-containing protein</fullName>
    </recommendedName>
</protein>
<dbReference type="EMBL" id="CAJDYZ010009584">
    <property type="protein sequence ID" value="CAD1476780.1"/>
    <property type="molecule type" value="Genomic_DNA"/>
</dbReference>
<feature type="compositionally biased region" description="Basic and acidic residues" evidence="9">
    <location>
        <begin position="75"/>
        <end position="94"/>
    </location>
</feature>
<dbReference type="GO" id="GO:0005634">
    <property type="term" value="C:nucleus"/>
    <property type="evidence" value="ECO:0007669"/>
    <property type="project" value="UniProtKB-SubCell"/>
</dbReference>
<dbReference type="InterPro" id="IPR050296">
    <property type="entry name" value="Antp_homeobox"/>
</dbReference>
<dbReference type="InterPro" id="IPR020479">
    <property type="entry name" value="HD_metazoa"/>
</dbReference>
<evidence type="ECO:0000313" key="11">
    <source>
        <dbReference type="EMBL" id="CAD1476780.1"/>
    </source>
</evidence>
<accession>A0A6V7HAA3</accession>
<keyword evidence="6 7" id="KW-0539">Nucleus</keyword>
<dbReference type="SUPFAM" id="SSF46689">
    <property type="entry name" value="Homeodomain-like"/>
    <property type="match status" value="1"/>
</dbReference>
<dbReference type="GO" id="GO:0009952">
    <property type="term" value="P:anterior/posterior pattern specification"/>
    <property type="evidence" value="ECO:0007669"/>
    <property type="project" value="TreeGrafter"/>
</dbReference>
<dbReference type="OrthoDB" id="6159439at2759"/>
<dbReference type="PRINTS" id="PR00024">
    <property type="entry name" value="HOMEOBOX"/>
</dbReference>
<dbReference type="InterPro" id="IPR009057">
    <property type="entry name" value="Homeodomain-like_sf"/>
</dbReference>
<dbReference type="SMART" id="SM00389">
    <property type="entry name" value="HOX"/>
    <property type="match status" value="1"/>
</dbReference>
<sequence length="195" mass="23498">PNGCPRRRGRQTYTRFQTLELEKEFHFNPYLTRRRRIEVAHALCLTERQIKIWFQNRRMKRKKELRAVKEINEQARREREEQDIMQKQQAEKQAKLQQEQQNAALQHQQQHHVSGLDKTQSDLLKAVTKRNEEETAADDGSTKASDYDSEQRQPVRRVVPLCLFPMRLDVDKRQTEETKERTEEPRERRATMFEV</sequence>
<keyword evidence="12" id="KW-1185">Reference proteome</keyword>